<dbReference type="EMBL" id="WIWI01000103">
    <property type="protein sequence ID" value="MQT92402.1"/>
    <property type="molecule type" value="Genomic_DNA"/>
</dbReference>
<dbReference type="Proteomes" id="UP000441404">
    <property type="component" value="Unassembled WGS sequence"/>
</dbReference>
<dbReference type="Proteomes" id="UP000489190">
    <property type="component" value="Unassembled WGS sequence"/>
</dbReference>
<evidence type="ECO:0000313" key="4">
    <source>
        <dbReference type="Proteomes" id="UP000489190"/>
    </source>
</evidence>
<accession>A0A6A7YNN4</accession>
<name>A0A6A7YNN4_9PSED</name>
<dbReference type="RefSeq" id="WP_082148748.1">
    <property type="nucleotide sequence ID" value="NZ_JYLD01000011.1"/>
</dbReference>
<evidence type="ECO:0000313" key="3">
    <source>
        <dbReference type="Proteomes" id="UP000441404"/>
    </source>
</evidence>
<evidence type="ECO:0000313" key="2">
    <source>
        <dbReference type="EMBL" id="MQT92402.1"/>
    </source>
</evidence>
<comment type="caution">
    <text evidence="1">The sequence shown here is derived from an EMBL/GenBank/DDBJ whole genome shotgun (WGS) entry which is preliminary data.</text>
</comment>
<dbReference type="AlphaFoldDB" id="A0A6A7YNN4"/>
<reference evidence="3 4" key="1">
    <citation type="submission" date="2019-10" db="EMBL/GenBank/DDBJ databases">
        <title>Evaluation of single-gene subtyping targets for Pseudomonas.</title>
        <authorList>
            <person name="Reichler S.J."/>
            <person name="Orsi R.H."/>
            <person name="Wiedmann M."/>
            <person name="Martin N.H."/>
            <person name="Murphy S.I."/>
        </authorList>
    </citation>
    <scope>NUCLEOTIDE SEQUENCE [LARGE SCALE GENOMIC DNA]</scope>
    <source>
        <strain evidence="2 4">FSL R10-3254</strain>
        <strain evidence="1 3">FSL R10-3257</strain>
    </source>
</reference>
<evidence type="ECO:0000313" key="1">
    <source>
        <dbReference type="EMBL" id="MQT49929.1"/>
    </source>
</evidence>
<sequence>MNTHPNKIQNVISLTQQERYDYFVRKTADSMHLWGLFQDGWAISQGNSISIPFWPEECFAQMCATAEWSGLNAKCIEMDKFLENWLPGMERDNRTCLIFPTPTDKGLLKAPQALKFDLRNELNKYE</sequence>
<dbReference type="InterPro" id="IPR021284">
    <property type="entry name" value="DUF2750"/>
</dbReference>
<dbReference type="EMBL" id="WIWJ01000075">
    <property type="protein sequence ID" value="MQT49929.1"/>
    <property type="molecule type" value="Genomic_DNA"/>
</dbReference>
<dbReference type="Pfam" id="PF11042">
    <property type="entry name" value="DUF2750"/>
    <property type="match status" value="1"/>
</dbReference>
<proteinExistence type="predicted"/>
<organism evidence="1 3">
    <name type="scientific">Pseudomonas helleri</name>
    <dbReference type="NCBI Taxonomy" id="1608996"/>
    <lineage>
        <taxon>Bacteria</taxon>
        <taxon>Pseudomonadati</taxon>
        <taxon>Pseudomonadota</taxon>
        <taxon>Gammaproteobacteria</taxon>
        <taxon>Pseudomonadales</taxon>
        <taxon>Pseudomonadaceae</taxon>
        <taxon>Pseudomonas</taxon>
    </lineage>
</organism>
<protein>
    <submittedName>
        <fullName evidence="1">DUF2750 domain-containing protein</fullName>
    </submittedName>
</protein>
<gene>
    <name evidence="2" type="ORF">GHO39_25200</name>
    <name evidence="1" type="ORF">GHO40_24890</name>
</gene>
<dbReference type="OrthoDB" id="2936081at2"/>